<comment type="caution">
    <text evidence="7">The sequence shown here is derived from an EMBL/GenBank/DDBJ whole genome shotgun (WGS) entry which is preliminary data.</text>
</comment>
<protein>
    <recommendedName>
        <fullName evidence="9">Peroxisomal membrane protein PMP22</fullName>
    </recommendedName>
</protein>
<dbReference type="STRING" id="135208.A0A4Z0A011"/>
<dbReference type="AlphaFoldDB" id="A0A4Z0A011"/>
<keyword evidence="8" id="KW-1185">Reference proteome</keyword>
<keyword evidence="3" id="KW-0812">Transmembrane</keyword>
<accession>A0A4Z0A011</accession>
<evidence type="ECO:0000256" key="4">
    <source>
        <dbReference type="ARBA" id="ARBA00022989"/>
    </source>
</evidence>
<sequence length="242" mass="26498">MSSVRAKGAGPHPLLVAYLAQLSAHPLRTKAVTTGTPGSYAGLHNSYADREYSYTGVLTFLQEVLASHFAGIPTRRPPRDASALSHLLASGKVDMRAVKMFIYGFFISAPMGHYLVGALQKAFAGKTGRGARIGQIVANNVVVAPIQTTGKYLPGIDITESFDEVFRTVKGGFWSVIKIMWVSSPVTILFAQKFLAPELWVPFFNLVGFTLGTYFNTRVKQIRLATEKKKVKDAEDDRDKAQ</sequence>
<dbReference type="PANTHER" id="PTHR11266:SF93">
    <property type="entry name" value="INTEGRAL MEMBRANE PROTEIN 25D9-6"/>
    <property type="match status" value="1"/>
</dbReference>
<gene>
    <name evidence="7" type="ORF">EWM64_g4250</name>
</gene>
<dbReference type="Pfam" id="PF04117">
    <property type="entry name" value="Mpv17_PMP22"/>
    <property type="match status" value="1"/>
</dbReference>
<dbReference type="Proteomes" id="UP000298061">
    <property type="component" value="Unassembled WGS sequence"/>
</dbReference>
<dbReference type="InterPro" id="IPR007248">
    <property type="entry name" value="Mpv17_PMP22"/>
</dbReference>
<proteinExistence type="inferred from homology"/>
<evidence type="ECO:0000256" key="5">
    <source>
        <dbReference type="ARBA" id="ARBA00023136"/>
    </source>
</evidence>
<evidence type="ECO:0000256" key="1">
    <source>
        <dbReference type="ARBA" id="ARBA00004141"/>
    </source>
</evidence>
<comment type="subcellular location">
    <subcellularLocation>
        <location evidence="1">Membrane</location>
        <topology evidence="1">Multi-pass membrane protein</topology>
    </subcellularLocation>
</comment>
<organism evidence="7 8">
    <name type="scientific">Hericium alpestre</name>
    <dbReference type="NCBI Taxonomy" id="135208"/>
    <lineage>
        <taxon>Eukaryota</taxon>
        <taxon>Fungi</taxon>
        <taxon>Dikarya</taxon>
        <taxon>Basidiomycota</taxon>
        <taxon>Agaricomycotina</taxon>
        <taxon>Agaricomycetes</taxon>
        <taxon>Russulales</taxon>
        <taxon>Hericiaceae</taxon>
        <taxon>Hericium</taxon>
    </lineage>
</organism>
<keyword evidence="5" id="KW-0472">Membrane</keyword>
<evidence type="ECO:0000256" key="3">
    <source>
        <dbReference type="ARBA" id="ARBA00022692"/>
    </source>
</evidence>
<dbReference type="GO" id="GO:0005778">
    <property type="term" value="C:peroxisomal membrane"/>
    <property type="evidence" value="ECO:0007669"/>
    <property type="project" value="TreeGrafter"/>
</dbReference>
<comment type="similarity">
    <text evidence="2 6">Belongs to the peroxisomal membrane protein PXMP2/4 family.</text>
</comment>
<evidence type="ECO:0000256" key="6">
    <source>
        <dbReference type="RuleBase" id="RU363053"/>
    </source>
</evidence>
<evidence type="ECO:0000313" key="8">
    <source>
        <dbReference type="Proteomes" id="UP000298061"/>
    </source>
</evidence>
<evidence type="ECO:0000256" key="2">
    <source>
        <dbReference type="ARBA" id="ARBA00006824"/>
    </source>
</evidence>
<evidence type="ECO:0000313" key="7">
    <source>
        <dbReference type="EMBL" id="TFY79760.1"/>
    </source>
</evidence>
<keyword evidence="4" id="KW-1133">Transmembrane helix</keyword>
<dbReference type="PANTHER" id="PTHR11266">
    <property type="entry name" value="PEROXISOMAL MEMBRANE PROTEIN 2, PXMP2 MPV17"/>
    <property type="match status" value="1"/>
</dbReference>
<dbReference type="OrthoDB" id="860at2759"/>
<name>A0A4Z0A011_9AGAM</name>
<evidence type="ECO:0008006" key="9">
    <source>
        <dbReference type="Google" id="ProtNLM"/>
    </source>
</evidence>
<reference evidence="7 8" key="1">
    <citation type="submission" date="2019-02" db="EMBL/GenBank/DDBJ databases">
        <title>Genome sequencing of the rare red list fungi Hericium alpestre (H. flagellum).</title>
        <authorList>
            <person name="Buettner E."/>
            <person name="Kellner H."/>
        </authorList>
    </citation>
    <scope>NUCLEOTIDE SEQUENCE [LARGE SCALE GENOMIC DNA]</scope>
    <source>
        <strain evidence="7 8">DSM 108284</strain>
    </source>
</reference>
<dbReference type="EMBL" id="SFCI01000445">
    <property type="protein sequence ID" value="TFY79760.1"/>
    <property type="molecule type" value="Genomic_DNA"/>
</dbReference>